<dbReference type="PANTHER" id="PTHR48006:SF48">
    <property type="entry name" value="PROTEIN KINASE DOMAIN-CONTAINING PROTEIN"/>
    <property type="match status" value="1"/>
</dbReference>
<dbReference type="InterPro" id="IPR001245">
    <property type="entry name" value="Ser-Thr/Tyr_kinase_cat_dom"/>
</dbReference>
<evidence type="ECO:0000313" key="5">
    <source>
        <dbReference type="Proteomes" id="UP001174677"/>
    </source>
</evidence>
<evidence type="ECO:0000259" key="3">
    <source>
        <dbReference type="PROSITE" id="PS50011"/>
    </source>
</evidence>
<evidence type="ECO:0000313" key="4">
    <source>
        <dbReference type="EMBL" id="KAJ9159238.1"/>
    </source>
</evidence>
<dbReference type="InterPro" id="IPR011009">
    <property type="entry name" value="Kinase-like_dom_sf"/>
</dbReference>
<dbReference type="PANTHER" id="PTHR48006">
    <property type="entry name" value="LEUCINE-RICH REPEAT-CONTAINING PROTEIN DDB_G0281931-RELATED"/>
    <property type="match status" value="1"/>
</dbReference>
<dbReference type="EMBL" id="JARPOI010000014">
    <property type="protein sequence ID" value="KAJ9159238.1"/>
    <property type="molecule type" value="Genomic_DNA"/>
</dbReference>
<dbReference type="Pfam" id="PF07714">
    <property type="entry name" value="PK_Tyr_Ser-Thr"/>
    <property type="match status" value="1"/>
</dbReference>
<evidence type="ECO:0000256" key="1">
    <source>
        <dbReference type="ARBA" id="ARBA00004479"/>
    </source>
</evidence>
<sequence length="284" mass="32320">MEIGRGRYGIVYKAELPDGIKLAVKKISPDINKQVKDELKSEIFSLKSLRHENLVQLFDGYCNRKGLYVLIYEYMQNGSLHQVLFDPNFRTILDWKVRYDICLGIAKGLRYLHEEKRFDIVHGNIKATNIMLDQSYTAKLSDLGIARLCGEEDLFLSIVKARAARVYMAPEYARGEVITVKADVYSFGVVLLEIVSGKISADHTQNREVDFLLDKAWVLHKKNRILNLVDNKLSNYDRKQAFIVLNLAIMCVNQSATLRPTMSEVVGVLSNEITIDQISKANTS</sequence>
<name>A0ABQ9L595_HEVBR</name>
<accession>A0ABQ9L595</accession>
<dbReference type="Gene3D" id="1.10.510.10">
    <property type="entry name" value="Transferase(Phosphotransferase) domain 1"/>
    <property type="match status" value="1"/>
</dbReference>
<dbReference type="PROSITE" id="PS00107">
    <property type="entry name" value="PROTEIN_KINASE_ATP"/>
    <property type="match status" value="1"/>
</dbReference>
<comment type="subcellular location">
    <subcellularLocation>
        <location evidence="1">Membrane</location>
        <topology evidence="1">Single-pass type I membrane protein</topology>
    </subcellularLocation>
</comment>
<comment type="caution">
    <text evidence="4">The sequence shown here is derived from an EMBL/GenBank/DDBJ whole genome shotgun (WGS) entry which is preliminary data.</text>
</comment>
<dbReference type="SUPFAM" id="SSF56112">
    <property type="entry name" value="Protein kinase-like (PK-like)"/>
    <property type="match status" value="1"/>
</dbReference>
<keyword evidence="2" id="KW-0547">Nucleotide-binding</keyword>
<dbReference type="InterPro" id="IPR000719">
    <property type="entry name" value="Prot_kinase_dom"/>
</dbReference>
<feature type="binding site" evidence="2">
    <location>
        <position position="26"/>
    </location>
    <ligand>
        <name>ATP</name>
        <dbReference type="ChEBI" id="CHEBI:30616"/>
    </ligand>
</feature>
<keyword evidence="5" id="KW-1185">Reference proteome</keyword>
<dbReference type="Proteomes" id="UP001174677">
    <property type="component" value="Chromosome 14"/>
</dbReference>
<dbReference type="InterPro" id="IPR051824">
    <property type="entry name" value="LRR_Rcpt-Like_S/T_Kinase"/>
</dbReference>
<dbReference type="PIRSF" id="PIRSF000654">
    <property type="entry name" value="Integrin-linked_kinase"/>
    <property type="match status" value="1"/>
</dbReference>
<protein>
    <recommendedName>
        <fullName evidence="3">Protein kinase domain-containing protein</fullName>
    </recommendedName>
</protein>
<dbReference type="InterPro" id="IPR017441">
    <property type="entry name" value="Protein_kinase_ATP_BS"/>
</dbReference>
<gene>
    <name evidence="4" type="ORF">P3X46_024758</name>
</gene>
<feature type="domain" description="Protein kinase" evidence="3">
    <location>
        <begin position="1"/>
        <end position="275"/>
    </location>
</feature>
<keyword evidence="2" id="KW-0067">ATP-binding</keyword>
<dbReference type="PROSITE" id="PS50011">
    <property type="entry name" value="PROTEIN_KINASE_DOM"/>
    <property type="match status" value="1"/>
</dbReference>
<evidence type="ECO:0000256" key="2">
    <source>
        <dbReference type="PROSITE-ProRule" id="PRU10141"/>
    </source>
</evidence>
<dbReference type="Gene3D" id="3.30.200.20">
    <property type="entry name" value="Phosphorylase Kinase, domain 1"/>
    <property type="match status" value="1"/>
</dbReference>
<proteinExistence type="predicted"/>
<reference evidence="4" key="1">
    <citation type="journal article" date="2023" name="Plant Biotechnol. J.">
        <title>Chromosome-level wild Hevea brasiliensis genome provides new tools for genomic-assisted breeding and valuable loci to elevate rubber yield.</title>
        <authorList>
            <person name="Cheng H."/>
            <person name="Song X."/>
            <person name="Hu Y."/>
            <person name="Wu T."/>
            <person name="Yang Q."/>
            <person name="An Z."/>
            <person name="Feng S."/>
            <person name="Deng Z."/>
            <person name="Wu W."/>
            <person name="Zeng X."/>
            <person name="Tu M."/>
            <person name="Wang X."/>
            <person name="Huang H."/>
        </authorList>
    </citation>
    <scope>NUCLEOTIDE SEQUENCE</scope>
    <source>
        <strain evidence="4">MT/VB/25A 57/8</strain>
    </source>
</reference>
<organism evidence="4 5">
    <name type="scientific">Hevea brasiliensis</name>
    <name type="common">Para rubber tree</name>
    <name type="synonym">Siphonia brasiliensis</name>
    <dbReference type="NCBI Taxonomy" id="3981"/>
    <lineage>
        <taxon>Eukaryota</taxon>
        <taxon>Viridiplantae</taxon>
        <taxon>Streptophyta</taxon>
        <taxon>Embryophyta</taxon>
        <taxon>Tracheophyta</taxon>
        <taxon>Spermatophyta</taxon>
        <taxon>Magnoliopsida</taxon>
        <taxon>eudicotyledons</taxon>
        <taxon>Gunneridae</taxon>
        <taxon>Pentapetalae</taxon>
        <taxon>rosids</taxon>
        <taxon>fabids</taxon>
        <taxon>Malpighiales</taxon>
        <taxon>Euphorbiaceae</taxon>
        <taxon>Crotonoideae</taxon>
        <taxon>Micrandreae</taxon>
        <taxon>Hevea</taxon>
    </lineage>
</organism>